<dbReference type="HOGENOM" id="CLU_1902275_0_0_11"/>
<dbReference type="KEGG" id="aja:AJAP_24325"/>
<dbReference type="Proteomes" id="UP000028492">
    <property type="component" value="Chromosome"/>
</dbReference>
<protein>
    <submittedName>
        <fullName evidence="2">Uncharacterized protein</fullName>
    </submittedName>
</protein>
<feature type="compositionally biased region" description="Basic and acidic residues" evidence="1">
    <location>
        <begin position="15"/>
        <end position="32"/>
    </location>
</feature>
<sequence>MPDPSRSTRPATADTRSKGSDHDHHHADEPEAGHGTADGRPNTPDGDHADGPQDADQPNTDSPRDGGQGTASRAAERGVDGSTSPLAGRPDVGRVMLKTTPEGAAWVLVEGSDFAELAERINAVYDALTRRPR</sequence>
<gene>
    <name evidence="2" type="ORF">AJAP_24325</name>
</gene>
<reference evidence="2 3" key="1">
    <citation type="journal article" date="2014" name="J. Biotechnol.">
        <title>Complete genome sequence of the actinobacterium Amycolatopsis japonica MG417-CF17(T) (=DSM 44213T) producing (S,S)-N,N'-ethylenediaminedisuccinic acid.</title>
        <authorList>
            <person name="Stegmann E."/>
            <person name="Albersmeier A."/>
            <person name="Spohn M."/>
            <person name="Gert H."/>
            <person name="Weber T."/>
            <person name="Wohlleben W."/>
            <person name="Kalinowski J."/>
            <person name="Ruckert C."/>
        </authorList>
    </citation>
    <scope>NUCLEOTIDE SEQUENCE [LARGE SCALE GENOMIC DNA]</scope>
    <source>
        <strain evidence="3">MG417-CF17 (DSM 44213)</strain>
    </source>
</reference>
<dbReference type="EMBL" id="CP008953">
    <property type="protein sequence ID" value="AIG77714.1"/>
    <property type="molecule type" value="Genomic_DNA"/>
</dbReference>
<name>A0A075UZ81_9PSEU</name>
<organism evidence="2 3">
    <name type="scientific">Amycolatopsis japonica</name>
    <dbReference type="NCBI Taxonomy" id="208439"/>
    <lineage>
        <taxon>Bacteria</taxon>
        <taxon>Bacillati</taxon>
        <taxon>Actinomycetota</taxon>
        <taxon>Actinomycetes</taxon>
        <taxon>Pseudonocardiales</taxon>
        <taxon>Pseudonocardiaceae</taxon>
        <taxon>Amycolatopsis</taxon>
        <taxon>Amycolatopsis japonica group</taxon>
    </lineage>
</organism>
<dbReference type="AlphaFoldDB" id="A0A075UZ81"/>
<evidence type="ECO:0000313" key="3">
    <source>
        <dbReference type="Proteomes" id="UP000028492"/>
    </source>
</evidence>
<proteinExistence type="predicted"/>
<evidence type="ECO:0000256" key="1">
    <source>
        <dbReference type="SAM" id="MobiDB-lite"/>
    </source>
</evidence>
<feature type="region of interest" description="Disordered" evidence="1">
    <location>
        <begin position="1"/>
        <end position="94"/>
    </location>
</feature>
<feature type="compositionally biased region" description="Polar residues" evidence="1">
    <location>
        <begin position="1"/>
        <end position="10"/>
    </location>
</feature>
<accession>A0A075UZ81</accession>
<dbReference type="STRING" id="208439.AJAP_24325"/>
<evidence type="ECO:0000313" key="2">
    <source>
        <dbReference type="EMBL" id="AIG77714.1"/>
    </source>
</evidence>
<keyword evidence="3" id="KW-1185">Reference proteome</keyword>